<dbReference type="HOGENOM" id="CLU_3265388_0_0_10"/>
<dbReference type="Proteomes" id="UP000003711">
    <property type="component" value="Unassembled WGS sequence"/>
</dbReference>
<evidence type="ECO:0000313" key="2">
    <source>
        <dbReference type="Proteomes" id="UP000003711"/>
    </source>
</evidence>
<comment type="caution">
    <text evidence="1">The sequence shown here is derived from an EMBL/GenBank/DDBJ whole genome shotgun (WGS) entry which is preliminary data.</text>
</comment>
<reference evidence="1 2" key="2">
    <citation type="submission" date="2009-01" db="EMBL/GenBank/DDBJ databases">
        <title>Draft genome sequence of Bacteroides cellulosilyticus (DSM 14838).</title>
        <authorList>
            <person name="Sudarsanam P."/>
            <person name="Ley R."/>
            <person name="Guruge J."/>
            <person name="Turnbaugh P.J."/>
            <person name="Mahowald M."/>
            <person name="Liep D."/>
            <person name="Gordon J."/>
        </authorList>
    </citation>
    <scope>NUCLEOTIDE SEQUENCE [LARGE SCALE GENOMIC DNA]</scope>
    <source>
        <strain evidence="1 2">DSM 14838</strain>
    </source>
</reference>
<sequence>MFLVVFLIQSTFVFLNLDKEVNKLLIKNRTLISRIDLLDIL</sequence>
<reference evidence="1 2" key="1">
    <citation type="submission" date="2008-12" db="EMBL/GenBank/DDBJ databases">
        <authorList>
            <person name="Fulton L."/>
            <person name="Clifton S."/>
            <person name="Fulton B."/>
            <person name="Xu J."/>
            <person name="Minx P."/>
            <person name="Pepin K.H."/>
            <person name="Johnson M."/>
            <person name="Bhonagiri V."/>
            <person name="Nash W.E."/>
            <person name="Mardis E.R."/>
            <person name="Wilson R.K."/>
        </authorList>
    </citation>
    <scope>NUCLEOTIDE SEQUENCE [LARGE SCALE GENOMIC DNA]</scope>
    <source>
        <strain evidence="1 2">DSM 14838</strain>
    </source>
</reference>
<dbReference type="EMBL" id="ACCH01000091">
    <property type="protein sequence ID" value="EEF91390.1"/>
    <property type="molecule type" value="Genomic_DNA"/>
</dbReference>
<protein>
    <submittedName>
        <fullName evidence="1">Uncharacterized protein</fullName>
    </submittedName>
</protein>
<name>E2N9N3_9BACE</name>
<dbReference type="AlphaFoldDB" id="E2N9N3"/>
<proteinExistence type="predicted"/>
<organism evidence="1 2">
    <name type="scientific">Bacteroides cellulosilyticus DSM 14838</name>
    <dbReference type="NCBI Taxonomy" id="537012"/>
    <lineage>
        <taxon>Bacteria</taxon>
        <taxon>Pseudomonadati</taxon>
        <taxon>Bacteroidota</taxon>
        <taxon>Bacteroidia</taxon>
        <taxon>Bacteroidales</taxon>
        <taxon>Bacteroidaceae</taxon>
        <taxon>Bacteroides</taxon>
    </lineage>
</organism>
<accession>E2N9N3</accession>
<gene>
    <name evidence="1" type="ORF">BACCELL_00979</name>
</gene>
<evidence type="ECO:0000313" key="1">
    <source>
        <dbReference type="EMBL" id="EEF91390.1"/>
    </source>
</evidence>